<name>A0A917XU09_9BACI</name>
<keyword evidence="1" id="KW-0812">Transmembrane</keyword>
<keyword evidence="1" id="KW-0472">Membrane</keyword>
<evidence type="ECO:0000313" key="3">
    <source>
        <dbReference type="Proteomes" id="UP000624041"/>
    </source>
</evidence>
<evidence type="ECO:0000256" key="1">
    <source>
        <dbReference type="SAM" id="Phobius"/>
    </source>
</evidence>
<dbReference type="Proteomes" id="UP000624041">
    <property type="component" value="Unassembled WGS sequence"/>
</dbReference>
<comment type="caution">
    <text evidence="2">The sequence shown here is derived from an EMBL/GenBank/DDBJ whole genome shotgun (WGS) entry which is preliminary data.</text>
</comment>
<organism evidence="2 3">
    <name type="scientific">Oceanobacillus indicireducens</name>
    <dbReference type="NCBI Taxonomy" id="1004261"/>
    <lineage>
        <taxon>Bacteria</taxon>
        <taxon>Bacillati</taxon>
        <taxon>Bacillota</taxon>
        <taxon>Bacilli</taxon>
        <taxon>Bacillales</taxon>
        <taxon>Bacillaceae</taxon>
        <taxon>Oceanobacillus</taxon>
    </lineage>
</organism>
<accession>A0A917XU09</accession>
<dbReference type="RefSeq" id="WP_156854753.1">
    <property type="nucleotide sequence ID" value="NZ_BMOS01000003.1"/>
</dbReference>
<sequence>MNVLASLLNLFVFVVPFIILYFVIAAGVKKGIEASTVGQAILEEHHERKAKRK</sequence>
<proteinExistence type="predicted"/>
<gene>
    <name evidence="2" type="ORF">GCM10007971_05710</name>
</gene>
<keyword evidence="1" id="KW-1133">Transmembrane helix</keyword>
<dbReference type="EMBL" id="BMOS01000003">
    <property type="protein sequence ID" value="GGN51335.1"/>
    <property type="molecule type" value="Genomic_DNA"/>
</dbReference>
<reference evidence="2" key="1">
    <citation type="journal article" date="2014" name="Int. J. Syst. Evol. Microbiol.">
        <title>Complete genome sequence of Corynebacterium casei LMG S-19264T (=DSM 44701T), isolated from a smear-ripened cheese.</title>
        <authorList>
            <consortium name="US DOE Joint Genome Institute (JGI-PGF)"/>
            <person name="Walter F."/>
            <person name="Albersmeier A."/>
            <person name="Kalinowski J."/>
            <person name="Ruckert C."/>
        </authorList>
    </citation>
    <scope>NUCLEOTIDE SEQUENCE</scope>
    <source>
        <strain evidence="2">JCM 17251</strain>
    </source>
</reference>
<dbReference type="AlphaFoldDB" id="A0A917XU09"/>
<feature type="transmembrane region" description="Helical" evidence="1">
    <location>
        <begin position="6"/>
        <end position="28"/>
    </location>
</feature>
<keyword evidence="3" id="KW-1185">Reference proteome</keyword>
<reference evidence="2" key="2">
    <citation type="submission" date="2020-09" db="EMBL/GenBank/DDBJ databases">
        <authorList>
            <person name="Sun Q."/>
            <person name="Ohkuma M."/>
        </authorList>
    </citation>
    <scope>NUCLEOTIDE SEQUENCE</scope>
    <source>
        <strain evidence="2">JCM 17251</strain>
    </source>
</reference>
<protein>
    <submittedName>
        <fullName evidence="2">Uncharacterized protein</fullName>
    </submittedName>
</protein>
<evidence type="ECO:0000313" key="2">
    <source>
        <dbReference type="EMBL" id="GGN51335.1"/>
    </source>
</evidence>